<organism evidence="1 2">
    <name type="scientific">Acetobacterium woodii (strain ATCC 29683 / DSM 1030 / JCM 2381 / KCTC 1655 / WB1)</name>
    <dbReference type="NCBI Taxonomy" id="931626"/>
    <lineage>
        <taxon>Bacteria</taxon>
        <taxon>Bacillati</taxon>
        <taxon>Bacillota</taxon>
        <taxon>Clostridia</taxon>
        <taxon>Eubacteriales</taxon>
        <taxon>Eubacteriaceae</taxon>
        <taxon>Acetobacterium</taxon>
    </lineage>
</organism>
<reference evidence="1 2" key="2">
    <citation type="journal article" date="2012" name="PLoS ONE">
        <title>An ancient pathway combining carbon dioxide fixation with the generation and utilization of a sodium ion gradient for ATP synthesis.</title>
        <authorList>
            <person name="Poehlein A."/>
            <person name="Schmidt S."/>
            <person name="Kaster A.K."/>
            <person name="Goenrich M."/>
            <person name="Vollmers J."/>
            <person name="Thurmer A."/>
            <person name="Bertsch J."/>
            <person name="Schuchmann K."/>
            <person name="Voigt B."/>
            <person name="Hecker M."/>
            <person name="Daniel R."/>
            <person name="Thauer R.K."/>
            <person name="Gottschalk G."/>
            <person name="Muller V."/>
        </authorList>
    </citation>
    <scope>NUCLEOTIDE SEQUENCE [LARGE SCALE GENOMIC DNA]</scope>
    <source>
        <strain evidence="2">ATCC 29683 / DSM 1030 / JCM 2381 / KCTC 1655 / WB1</strain>
    </source>
</reference>
<dbReference type="KEGG" id="awo:Awo_c06280"/>
<dbReference type="RefSeq" id="WP_014355029.1">
    <property type="nucleotide sequence ID" value="NC_016894.1"/>
</dbReference>
<dbReference type="HOGENOM" id="CLU_176722_0_0_9"/>
<sequence>MAKATIMSGVCGFKTEVTAEKSDGFDVLLDIQTDCPAFSELNEVLKEIDGLSCIQDKVGEGVIYEACRVNCKHSACPVPMGITKVVEVAAGLALPKDVTVTLTK</sequence>
<dbReference type="InterPro" id="IPR054227">
    <property type="entry name" value="DUF6951"/>
</dbReference>
<keyword evidence="2" id="KW-1185">Reference proteome</keyword>
<dbReference type="Proteomes" id="UP000007177">
    <property type="component" value="Chromosome"/>
</dbReference>
<accession>H6LJM5</accession>
<name>H6LJM5_ACEWD</name>
<dbReference type="STRING" id="931626.Awo_c06280"/>
<dbReference type="Pfam" id="PF22263">
    <property type="entry name" value="DUF6951"/>
    <property type="match status" value="1"/>
</dbReference>
<reference evidence="2" key="1">
    <citation type="submission" date="2011-07" db="EMBL/GenBank/DDBJ databases">
        <title>Complete genome sequence of Acetobacterium woodii.</title>
        <authorList>
            <person name="Poehlein A."/>
            <person name="Schmidt S."/>
            <person name="Kaster A.-K."/>
            <person name="Goenrich M."/>
            <person name="Vollmers J."/>
            <person name="Thuermer A."/>
            <person name="Gottschalk G."/>
            <person name="Thauer R.K."/>
            <person name="Daniel R."/>
            <person name="Mueller V."/>
        </authorList>
    </citation>
    <scope>NUCLEOTIDE SEQUENCE [LARGE SCALE GENOMIC DNA]</scope>
    <source>
        <strain evidence="2">ATCC 29683 / DSM 1030 / JCM 2381 / KCTC 1655 / WB1</strain>
    </source>
</reference>
<dbReference type="AlphaFoldDB" id="H6LJM5"/>
<dbReference type="eggNOG" id="ENOG50331XD">
    <property type="taxonomic scope" value="Bacteria"/>
</dbReference>
<proteinExistence type="predicted"/>
<dbReference type="EMBL" id="CP002987">
    <property type="protein sequence ID" value="AFA47426.1"/>
    <property type="molecule type" value="Genomic_DNA"/>
</dbReference>
<protein>
    <submittedName>
        <fullName evidence="1">Uncharacterized protein</fullName>
    </submittedName>
</protein>
<gene>
    <name evidence="1" type="ordered locus">Awo_c06280</name>
</gene>
<evidence type="ECO:0000313" key="2">
    <source>
        <dbReference type="Proteomes" id="UP000007177"/>
    </source>
</evidence>
<evidence type="ECO:0000313" key="1">
    <source>
        <dbReference type="EMBL" id="AFA47426.1"/>
    </source>
</evidence>
<dbReference type="OrthoDB" id="1807880at2"/>